<comment type="caution">
    <text evidence="2">The sequence shown here is derived from an EMBL/GenBank/DDBJ whole genome shotgun (WGS) entry which is preliminary data.</text>
</comment>
<dbReference type="GeneID" id="94194206"/>
<evidence type="ECO:0000256" key="1">
    <source>
        <dbReference type="SAM" id="MobiDB-lite"/>
    </source>
</evidence>
<proteinExistence type="predicted"/>
<organism evidence="2 3">
    <name type="scientific">Babesia caballi</name>
    <dbReference type="NCBI Taxonomy" id="5871"/>
    <lineage>
        <taxon>Eukaryota</taxon>
        <taxon>Sar</taxon>
        <taxon>Alveolata</taxon>
        <taxon>Apicomplexa</taxon>
        <taxon>Aconoidasida</taxon>
        <taxon>Piroplasmida</taxon>
        <taxon>Babesiidae</taxon>
        <taxon>Babesia</taxon>
    </lineage>
</organism>
<evidence type="ECO:0000313" key="3">
    <source>
        <dbReference type="Proteomes" id="UP001497744"/>
    </source>
</evidence>
<reference evidence="2 3" key="1">
    <citation type="submission" date="2021-06" db="EMBL/GenBank/DDBJ databases">
        <title>Genome sequence of Babesia caballi.</title>
        <authorList>
            <person name="Yamagishi J."/>
            <person name="Kidaka T."/>
            <person name="Ochi A."/>
        </authorList>
    </citation>
    <scope>NUCLEOTIDE SEQUENCE [LARGE SCALE GENOMIC DNA]</scope>
    <source>
        <strain evidence="2">USDA-D6B2</strain>
    </source>
</reference>
<feature type="compositionally biased region" description="Polar residues" evidence="1">
    <location>
        <begin position="342"/>
        <end position="357"/>
    </location>
</feature>
<keyword evidence="3" id="KW-1185">Reference proteome</keyword>
<dbReference type="Proteomes" id="UP001497744">
    <property type="component" value="Unassembled WGS sequence"/>
</dbReference>
<feature type="region of interest" description="Disordered" evidence="1">
    <location>
        <begin position="309"/>
        <end position="357"/>
    </location>
</feature>
<dbReference type="RefSeq" id="XP_067714794.1">
    <property type="nucleotide sequence ID" value="XM_067858693.1"/>
</dbReference>
<evidence type="ECO:0000313" key="2">
    <source>
        <dbReference type="EMBL" id="GIX62725.1"/>
    </source>
</evidence>
<feature type="compositionally biased region" description="Polar residues" evidence="1">
    <location>
        <begin position="313"/>
        <end position="330"/>
    </location>
</feature>
<dbReference type="EMBL" id="BPLF01000002">
    <property type="protein sequence ID" value="GIX62725.1"/>
    <property type="molecule type" value="Genomic_DNA"/>
</dbReference>
<dbReference type="AlphaFoldDB" id="A0AAV4LS51"/>
<sequence length="374" mass="40648">MSRQKGAHKRAKATEIEAVSATGKGGEARVAGEGGGGRAGGFYDVGIVCNKERRCDHVATSEGIFRRGGWTCRHNKLIQESAVGFCGRPLLLLLVQLTVFVADGVKKPFEVVLTGTRTTITVMRHILPVPTCTFALPIEVGHEEEYHGCDAEEYEGTGFFVALGHNGPRGVFEVLKLLGQLSDGTIVAVNVLLEPLLKLLKLLCFDGTAVIHNGLQAHLTLLDKVPGDVARHTRSVSKFSNHLVKTLTHYLQNLSGNVPSILIEKLYDLFGQAFNGTIIILNLNHPIYRLLKSVGASDHIPLYHRRLERNHNPKNTDSPSNPDPQANSPTIPKLHSPCAMESQPSDPQVRSANRTYNSVDENHVTITGGVIAMG</sequence>
<name>A0AAV4LS51_BABCB</name>
<protein>
    <submittedName>
        <fullName evidence="2">Uncharacterized protein</fullName>
    </submittedName>
</protein>
<accession>A0AAV4LS51</accession>
<gene>
    <name evidence="2" type="ORF">BcabD6B2_21600</name>
</gene>